<keyword evidence="2" id="KW-1185">Reference proteome</keyword>
<sequence length="132" mass="14932">MATANPQPPPYTSVQEHPPVARICTTNLTLLASFAQQGRVFLGLPISGQEILDEFFKGLGITTDQKKTFMKALNVYYDVVTKLLQSEHVSLRQMERENEKILNAKAEFSEENASTYEKLQKSYDHLYCNVSS</sequence>
<dbReference type="EMBL" id="JBBPBM010000003">
    <property type="protein sequence ID" value="KAK8593901.1"/>
    <property type="molecule type" value="Genomic_DNA"/>
</dbReference>
<name>A0ABR2G4B7_9ROSI</name>
<evidence type="ECO:0000313" key="2">
    <source>
        <dbReference type="Proteomes" id="UP001472677"/>
    </source>
</evidence>
<organism evidence="1 2">
    <name type="scientific">Hibiscus sabdariffa</name>
    <name type="common">roselle</name>
    <dbReference type="NCBI Taxonomy" id="183260"/>
    <lineage>
        <taxon>Eukaryota</taxon>
        <taxon>Viridiplantae</taxon>
        <taxon>Streptophyta</taxon>
        <taxon>Embryophyta</taxon>
        <taxon>Tracheophyta</taxon>
        <taxon>Spermatophyta</taxon>
        <taxon>Magnoliopsida</taxon>
        <taxon>eudicotyledons</taxon>
        <taxon>Gunneridae</taxon>
        <taxon>Pentapetalae</taxon>
        <taxon>rosids</taxon>
        <taxon>malvids</taxon>
        <taxon>Malvales</taxon>
        <taxon>Malvaceae</taxon>
        <taxon>Malvoideae</taxon>
        <taxon>Hibiscus</taxon>
    </lineage>
</organism>
<proteinExistence type="predicted"/>
<gene>
    <name evidence="1" type="ORF">V6N12_045974</name>
</gene>
<dbReference type="InterPro" id="IPR039762">
    <property type="entry name" value="Nmd2/UPF2"/>
</dbReference>
<dbReference type="Proteomes" id="UP001472677">
    <property type="component" value="Unassembled WGS sequence"/>
</dbReference>
<accession>A0ABR2G4B7</accession>
<protein>
    <submittedName>
        <fullName evidence="1">Uncharacterized protein</fullName>
    </submittedName>
</protein>
<evidence type="ECO:0000313" key="1">
    <source>
        <dbReference type="EMBL" id="KAK8593901.1"/>
    </source>
</evidence>
<dbReference type="Gene3D" id="1.25.40.180">
    <property type="match status" value="1"/>
</dbReference>
<dbReference type="PANTHER" id="PTHR12839">
    <property type="entry name" value="NONSENSE-MEDIATED MRNA DECAY PROTEIN 2 UP-FRAMESHIFT SUPPRESSOR 2"/>
    <property type="match status" value="1"/>
</dbReference>
<reference evidence="1 2" key="1">
    <citation type="journal article" date="2024" name="G3 (Bethesda)">
        <title>Genome assembly of Hibiscus sabdariffa L. provides insights into metabolisms of medicinal natural products.</title>
        <authorList>
            <person name="Kim T."/>
        </authorList>
    </citation>
    <scope>NUCLEOTIDE SEQUENCE [LARGE SCALE GENOMIC DNA]</scope>
    <source>
        <strain evidence="1">TK-2024</strain>
        <tissue evidence="1">Old leaves</tissue>
    </source>
</reference>
<dbReference type="PANTHER" id="PTHR12839:SF7">
    <property type="entry name" value="REGULATOR OF NONSENSE TRANSCRIPTS 2"/>
    <property type="match status" value="1"/>
</dbReference>
<comment type="caution">
    <text evidence="1">The sequence shown here is derived from an EMBL/GenBank/DDBJ whole genome shotgun (WGS) entry which is preliminary data.</text>
</comment>